<proteinExistence type="inferred from homology"/>
<feature type="binding site" evidence="6">
    <location>
        <position position="30"/>
    </location>
    <ligand>
        <name>Mg(2+)</name>
        <dbReference type="ChEBI" id="CHEBI:18420"/>
    </ligand>
</feature>
<comment type="caution">
    <text evidence="8">The sequence shown here is derived from an EMBL/GenBank/DDBJ whole genome shotgun (WGS) entry which is preliminary data.</text>
</comment>
<dbReference type="GO" id="GO:0006281">
    <property type="term" value="P:DNA repair"/>
    <property type="evidence" value="ECO:0007669"/>
    <property type="project" value="UniProtKB-UniRule"/>
</dbReference>
<organism evidence="8 9">
    <name type="scientific">Roseococcus suduntuyensis</name>
    <dbReference type="NCBI Taxonomy" id="455361"/>
    <lineage>
        <taxon>Bacteria</taxon>
        <taxon>Pseudomonadati</taxon>
        <taxon>Pseudomonadota</taxon>
        <taxon>Alphaproteobacteria</taxon>
        <taxon>Acetobacterales</taxon>
        <taxon>Roseomonadaceae</taxon>
        <taxon>Roseococcus</taxon>
    </lineage>
</organism>
<evidence type="ECO:0000313" key="9">
    <source>
        <dbReference type="Proteomes" id="UP000553193"/>
    </source>
</evidence>
<comment type="cofactor">
    <cofactor evidence="6">
        <name>Mg(2+)</name>
        <dbReference type="ChEBI" id="CHEBI:18420"/>
    </cofactor>
</comment>
<reference evidence="8 9" key="1">
    <citation type="submission" date="2020-08" db="EMBL/GenBank/DDBJ databases">
        <title>Genomic Encyclopedia of Type Strains, Phase IV (KMG-IV): sequencing the most valuable type-strain genomes for metagenomic binning, comparative biology and taxonomic classification.</title>
        <authorList>
            <person name="Goeker M."/>
        </authorList>
    </citation>
    <scope>NUCLEOTIDE SEQUENCE [LARGE SCALE GENOMIC DNA]</scope>
    <source>
        <strain evidence="8 9">DSM 19979</strain>
    </source>
</reference>
<evidence type="ECO:0000256" key="5">
    <source>
        <dbReference type="ARBA" id="ARBA00022801"/>
    </source>
</evidence>
<keyword evidence="9" id="KW-1185">Reference proteome</keyword>
<evidence type="ECO:0000256" key="6">
    <source>
        <dbReference type="HAMAP-Rule" id="MF_00801"/>
    </source>
</evidence>
<dbReference type="GO" id="GO:0000287">
    <property type="term" value="F:magnesium ion binding"/>
    <property type="evidence" value="ECO:0007669"/>
    <property type="project" value="UniProtKB-UniRule"/>
</dbReference>
<dbReference type="AlphaFoldDB" id="A0A840ABY1"/>
<dbReference type="Pfam" id="PF04493">
    <property type="entry name" value="Endonuclease_5"/>
    <property type="match status" value="1"/>
</dbReference>
<evidence type="ECO:0000256" key="1">
    <source>
        <dbReference type="ARBA" id="ARBA00004496"/>
    </source>
</evidence>
<comment type="catalytic activity">
    <reaction evidence="6">
        <text>Endonucleolytic cleavage at apurinic or apyrimidinic sites to products with a 5'-phosphate.</text>
        <dbReference type="EC" id="3.1.21.7"/>
    </reaction>
</comment>
<dbReference type="GO" id="GO:0043737">
    <property type="term" value="F:deoxyribonuclease V activity"/>
    <property type="evidence" value="ECO:0007669"/>
    <property type="project" value="UniProtKB-UniRule"/>
</dbReference>
<evidence type="ECO:0000256" key="4">
    <source>
        <dbReference type="ARBA" id="ARBA00022759"/>
    </source>
</evidence>
<keyword evidence="5 6" id="KW-0378">Hydrolase</keyword>
<protein>
    <recommendedName>
        <fullName evidence="6">Endonuclease V</fullName>
        <ecNumber evidence="6">3.1.21.7</ecNumber>
    </recommendedName>
    <alternativeName>
        <fullName evidence="6">Deoxyinosine 3'endonuclease</fullName>
    </alternativeName>
    <alternativeName>
        <fullName evidence="6">Deoxyribonuclease V</fullName>
        <shortName evidence="6">DNase V</shortName>
    </alternativeName>
</protein>
<feature type="region of interest" description="Disordered" evidence="7">
    <location>
        <begin position="199"/>
        <end position="222"/>
    </location>
</feature>
<dbReference type="PANTHER" id="PTHR28511:SF1">
    <property type="entry name" value="ENDONUCLEASE V"/>
    <property type="match status" value="1"/>
</dbReference>
<dbReference type="NCBIfam" id="NF008629">
    <property type="entry name" value="PRK11617.1"/>
    <property type="match status" value="1"/>
</dbReference>
<keyword evidence="4 6" id="KW-0255">Endonuclease</keyword>
<keyword evidence="6" id="KW-0227">DNA damage</keyword>
<keyword evidence="2 6" id="KW-0963">Cytoplasm</keyword>
<gene>
    <name evidence="6" type="primary">nfi</name>
    <name evidence="8" type="ORF">GGQ83_002040</name>
</gene>
<comment type="similarity">
    <text evidence="6">Belongs to the endonuclease V family.</text>
</comment>
<dbReference type="HAMAP" id="MF_00801">
    <property type="entry name" value="Endonuclease_5"/>
    <property type="match status" value="1"/>
</dbReference>
<sequence length="222" mass="23744">MKLRRCQLELAARAVREDALGEVRRIAGVDVSSSRFDPARMVHAAVVVLDWPSLTPVARAAVSLPAPMPYITGLLAFREIPAIEAALAQLPDPPDLLMVDGQGIAHPRRCGIATHLGVVTDLPSIGVAKSRLVGQPVAPLGEEPGALVEVRDRGDVVGALLRSRARANPLHISPGHRVSLATALHWVRATLRGRRLPEPTRAAHEWAGQARRAAMAPPPGRE</sequence>
<evidence type="ECO:0000256" key="2">
    <source>
        <dbReference type="ARBA" id="ARBA00022490"/>
    </source>
</evidence>
<keyword evidence="6" id="KW-0479">Metal-binding</keyword>
<evidence type="ECO:0000313" key="8">
    <source>
        <dbReference type="EMBL" id="MBB3898597.1"/>
    </source>
</evidence>
<dbReference type="Proteomes" id="UP000553193">
    <property type="component" value="Unassembled WGS sequence"/>
</dbReference>
<keyword evidence="3 6" id="KW-0540">Nuclease</keyword>
<feature type="site" description="Interaction with target DNA" evidence="6">
    <location>
        <position position="70"/>
    </location>
</feature>
<accession>A0A840ABY1</accession>
<name>A0A840ABY1_9PROT</name>
<dbReference type="InterPro" id="IPR007581">
    <property type="entry name" value="Endonuclease-V"/>
</dbReference>
<evidence type="ECO:0000256" key="7">
    <source>
        <dbReference type="SAM" id="MobiDB-lite"/>
    </source>
</evidence>
<keyword evidence="6" id="KW-0234">DNA repair</keyword>
<dbReference type="EMBL" id="JACIDJ010000003">
    <property type="protein sequence ID" value="MBB3898597.1"/>
    <property type="molecule type" value="Genomic_DNA"/>
</dbReference>
<comment type="function">
    <text evidence="6">DNA repair enzyme involved in the repair of deaminated bases. Selectively cleaves double-stranded DNA at the second phosphodiester bond 3' to a deoxyinosine leaving behind the intact lesion on the nicked DNA.</text>
</comment>
<dbReference type="GO" id="GO:0016891">
    <property type="term" value="F:RNA endonuclease activity producing 5'-phosphomonoesters, hydrolytic mechanism"/>
    <property type="evidence" value="ECO:0007669"/>
    <property type="project" value="TreeGrafter"/>
</dbReference>
<dbReference type="Gene3D" id="3.30.2170.10">
    <property type="entry name" value="archaeoglobus fulgidus dsm 4304 superfamily"/>
    <property type="match status" value="1"/>
</dbReference>
<dbReference type="CDD" id="cd06559">
    <property type="entry name" value="Endonuclease_V"/>
    <property type="match status" value="1"/>
</dbReference>
<dbReference type="EC" id="3.1.21.7" evidence="6"/>
<dbReference type="RefSeq" id="WP_207018115.1">
    <property type="nucleotide sequence ID" value="NZ_JACIDJ010000003.1"/>
</dbReference>
<evidence type="ECO:0000256" key="3">
    <source>
        <dbReference type="ARBA" id="ARBA00022722"/>
    </source>
</evidence>
<feature type="binding site" evidence="6">
    <location>
        <position position="100"/>
    </location>
    <ligand>
        <name>Mg(2+)</name>
        <dbReference type="ChEBI" id="CHEBI:18420"/>
    </ligand>
</feature>
<dbReference type="GO" id="GO:0003727">
    <property type="term" value="F:single-stranded RNA binding"/>
    <property type="evidence" value="ECO:0007669"/>
    <property type="project" value="TreeGrafter"/>
</dbReference>
<dbReference type="GO" id="GO:0005737">
    <property type="term" value="C:cytoplasm"/>
    <property type="evidence" value="ECO:0007669"/>
    <property type="project" value="UniProtKB-SubCell"/>
</dbReference>
<dbReference type="PANTHER" id="PTHR28511">
    <property type="entry name" value="ENDONUCLEASE V"/>
    <property type="match status" value="1"/>
</dbReference>
<comment type="subcellular location">
    <subcellularLocation>
        <location evidence="1 6">Cytoplasm</location>
    </subcellularLocation>
</comment>
<keyword evidence="6" id="KW-0460">Magnesium</keyword>